<dbReference type="AlphaFoldDB" id="A0A0D1LGG1"/>
<keyword evidence="6" id="KW-1185">Reference proteome</keyword>
<evidence type="ECO:0000256" key="3">
    <source>
        <dbReference type="SAM" id="Phobius"/>
    </source>
</evidence>
<organism evidence="5 6">
    <name type="scientific">Weissella cibaria</name>
    <dbReference type="NCBI Taxonomy" id="137591"/>
    <lineage>
        <taxon>Bacteria</taxon>
        <taxon>Bacillati</taxon>
        <taxon>Bacillota</taxon>
        <taxon>Bacilli</taxon>
        <taxon>Lactobacillales</taxon>
        <taxon>Lactobacillaceae</taxon>
        <taxon>Weissella</taxon>
    </lineage>
</organism>
<name>A0A0D1LGG1_9LACO</name>
<proteinExistence type="inferred from homology"/>
<feature type="region of interest" description="Disordered" evidence="2">
    <location>
        <begin position="1"/>
        <end position="34"/>
    </location>
</feature>
<sequence>MDNEQTQPVSRSSRLANERGGKKQKAPKNQGPKKSHKVRNWILSILLVIVLVIAGLFGYAYMQTKSAIDKSYVAPTMKKARDVSAVLSDGKPVSLLLLGTDTGALGRDYKGRTDSIMIVTINPKTDKTTIMSIPRDTLVAIDGYEDTFPQKINAAYAYGSAESTIKTIQDWLNIPIDFYALVNMGGMEKVVNKVGGITVTSPLTFAYNPETAHADAGDLYSFTQGSTTWSYNGVSHTKMTGKAALAFSRMRYDDPQGDYGRQERQRLVLQGIVDAAKNNPTKLLNTDFLNSISSSMQTDLSYNDMLAIATKYSGAANNVKNDHIQGTGYSLTSGSTEVVSSSEQQRATNVLRKALGLPAANTGNLYGGNISTDVMIANGVPTE</sequence>
<dbReference type="Gene3D" id="3.40.630.190">
    <property type="entry name" value="LCP protein"/>
    <property type="match status" value="1"/>
</dbReference>
<feature type="compositionally biased region" description="Basic residues" evidence="2">
    <location>
        <begin position="22"/>
        <end position="34"/>
    </location>
</feature>
<dbReference type="RefSeq" id="WP_043711791.1">
    <property type="nucleotide sequence ID" value="NZ_JALOCT010000001.1"/>
</dbReference>
<dbReference type="Proteomes" id="UP000032287">
    <property type="component" value="Unassembled WGS sequence"/>
</dbReference>
<dbReference type="InterPro" id="IPR050922">
    <property type="entry name" value="LytR/CpsA/Psr_CW_biosynth"/>
</dbReference>
<evidence type="ECO:0000256" key="1">
    <source>
        <dbReference type="ARBA" id="ARBA00006068"/>
    </source>
</evidence>
<accession>A0A0D1LGG1</accession>
<evidence type="ECO:0000313" key="5">
    <source>
        <dbReference type="EMBL" id="KIU19585.1"/>
    </source>
</evidence>
<keyword evidence="3" id="KW-0812">Transmembrane</keyword>
<keyword evidence="3" id="KW-1133">Transmembrane helix</keyword>
<evidence type="ECO:0000313" key="6">
    <source>
        <dbReference type="Proteomes" id="UP000032287"/>
    </source>
</evidence>
<protein>
    <submittedName>
        <fullName evidence="5">LytR_2 protein</fullName>
    </submittedName>
</protein>
<gene>
    <name evidence="5" type="primary">lytR_2</name>
    <name evidence="5" type="ORF">QX99_01601</name>
</gene>
<dbReference type="EMBL" id="JWHU01000034">
    <property type="protein sequence ID" value="KIU19585.1"/>
    <property type="molecule type" value="Genomic_DNA"/>
</dbReference>
<evidence type="ECO:0000256" key="2">
    <source>
        <dbReference type="SAM" id="MobiDB-lite"/>
    </source>
</evidence>
<comment type="caution">
    <text evidence="5">The sequence shown here is derived from an EMBL/GenBank/DDBJ whole genome shotgun (WGS) entry which is preliminary data.</text>
</comment>
<dbReference type="STRING" id="137591.AO080_08860"/>
<keyword evidence="3" id="KW-0472">Membrane</keyword>
<feature type="domain" description="Cell envelope-related transcriptional attenuator" evidence="4">
    <location>
        <begin position="112"/>
        <end position="277"/>
    </location>
</feature>
<dbReference type="Pfam" id="PF03816">
    <property type="entry name" value="LytR_cpsA_psr"/>
    <property type="match status" value="1"/>
</dbReference>
<dbReference type="PANTHER" id="PTHR33392">
    <property type="entry name" value="POLYISOPRENYL-TEICHOIC ACID--PEPTIDOGLYCAN TEICHOIC ACID TRANSFERASE TAGU"/>
    <property type="match status" value="1"/>
</dbReference>
<dbReference type="PANTHER" id="PTHR33392:SF6">
    <property type="entry name" value="POLYISOPRENYL-TEICHOIC ACID--PEPTIDOGLYCAN TEICHOIC ACID TRANSFERASE TAGU"/>
    <property type="match status" value="1"/>
</dbReference>
<dbReference type="NCBIfam" id="TIGR00350">
    <property type="entry name" value="lytR_cpsA_psr"/>
    <property type="match status" value="1"/>
</dbReference>
<evidence type="ECO:0000259" key="4">
    <source>
        <dbReference type="Pfam" id="PF03816"/>
    </source>
</evidence>
<dbReference type="PATRIC" id="fig|137591.25.peg.1573"/>
<feature type="compositionally biased region" description="Polar residues" evidence="2">
    <location>
        <begin position="1"/>
        <end position="15"/>
    </location>
</feature>
<dbReference type="eggNOG" id="COG1316">
    <property type="taxonomic scope" value="Bacteria"/>
</dbReference>
<comment type="similarity">
    <text evidence="1">Belongs to the LytR/CpsA/Psr (LCP) family.</text>
</comment>
<dbReference type="InterPro" id="IPR004474">
    <property type="entry name" value="LytR_CpsA_psr"/>
</dbReference>
<reference evidence="5 6" key="1">
    <citation type="journal article" date="2015" name="Microbiology (Mosc.)">
        <title>Genomics of the Weissella cibaria species with an examination of its metabolic traits.</title>
        <authorList>
            <person name="Lynch K.M."/>
            <person name="Lucid A."/>
            <person name="Arendt E.K."/>
            <person name="Sleator R.D."/>
            <person name="Lucey B."/>
            <person name="Coffey A."/>
        </authorList>
    </citation>
    <scope>NUCLEOTIDE SEQUENCE [LARGE SCALE GENOMIC DNA]</scope>
    <source>
        <strain evidence="5 6">MG1</strain>
    </source>
</reference>
<feature type="transmembrane region" description="Helical" evidence="3">
    <location>
        <begin position="41"/>
        <end position="62"/>
    </location>
</feature>